<accession>A0ABT1UAD7</accession>
<dbReference type="EMBL" id="JANIBK010000218">
    <property type="protein sequence ID" value="MCQ8130752.1"/>
    <property type="molecule type" value="Genomic_DNA"/>
</dbReference>
<evidence type="ECO:0000313" key="1">
    <source>
        <dbReference type="EMBL" id="MCQ8130752.1"/>
    </source>
</evidence>
<proteinExistence type="predicted"/>
<dbReference type="RefSeq" id="WP_256617162.1">
    <property type="nucleotide sequence ID" value="NZ_JANIBK010000218.1"/>
</dbReference>
<organism evidence="1 2">
    <name type="scientific">Methylomonas rivi</name>
    <dbReference type="NCBI Taxonomy" id="2952226"/>
    <lineage>
        <taxon>Bacteria</taxon>
        <taxon>Pseudomonadati</taxon>
        <taxon>Pseudomonadota</taxon>
        <taxon>Gammaproteobacteria</taxon>
        <taxon>Methylococcales</taxon>
        <taxon>Methylococcaceae</taxon>
        <taxon>Methylomonas</taxon>
    </lineage>
</organism>
<gene>
    <name evidence="1" type="ORF">NP596_20020</name>
</gene>
<reference evidence="1 2" key="1">
    <citation type="submission" date="2022-07" db="EMBL/GenBank/DDBJ databases">
        <title>Methylomonas rivi sp. nov., Methylomonas rosea sp. nov., Methylomonas aureus sp. nov. and Methylomonas subterranea sp. nov., four novel methanotrophs isolated from a freshwater creek and the deep terrestrial subsurface.</title>
        <authorList>
            <person name="Abin C."/>
            <person name="Sankaranarayanan K."/>
            <person name="Garner C."/>
            <person name="Sindelar R."/>
            <person name="Kotary K."/>
            <person name="Garner R."/>
            <person name="Barclay S."/>
            <person name="Lawson P."/>
            <person name="Krumholz L."/>
        </authorList>
    </citation>
    <scope>NUCLEOTIDE SEQUENCE [LARGE SCALE GENOMIC DNA]</scope>
    <source>
        <strain evidence="1 2">WSC-6</strain>
    </source>
</reference>
<comment type="caution">
    <text evidence="1">The sequence shown here is derived from an EMBL/GenBank/DDBJ whole genome shotgun (WGS) entry which is preliminary data.</text>
</comment>
<name>A0ABT1UAD7_9GAMM</name>
<dbReference type="Proteomes" id="UP001524586">
    <property type="component" value="Unassembled WGS sequence"/>
</dbReference>
<evidence type="ECO:0000313" key="2">
    <source>
        <dbReference type="Proteomes" id="UP001524586"/>
    </source>
</evidence>
<sequence length="231" mass="26554">EEFLIKKDYYNKLARYAKLNNVDLKFAIYFSKWNQWVLVSIDAFEEDNDSLTIDLPKALMMSEMSMIGDMMIGTSPDLEIHFLADELEANEIAPDGQAFFTIRDIKLYCADNEIMDASEKGMAFHLIQFGNWVEKESEPIVKENKLMGVKLIFTPENHTAENFSIIGSLSSIISKMNREYTVKNGKVIALDIKTPSFIFNVFLNENFKGQHLPLWRFVIQPNSNCKTQNGQ</sequence>
<keyword evidence="2" id="KW-1185">Reference proteome</keyword>
<feature type="non-terminal residue" evidence="1">
    <location>
        <position position="1"/>
    </location>
</feature>
<protein>
    <submittedName>
        <fullName evidence="1">Uncharacterized protein</fullName>
    </submittedName>
</protein>